<reference evidence="6 7" key="1">
    <citation type="submission" date="2015-03" db="EMBL/GenBank/DDBJ databases">
        <title>Genome sequence of Kiloniella sp. P1-1, isolated from the gut microflora of Pacific white shrimp, Penaeus vannamei.</title>
        <authorList>
            <person name="Shao Z."/>
            <person name="Wang L."/>
            <person name="Li X."/>
        </authorList>
    </citation>
    <scope>NUCLEOTIDE SEQUENCE [LARGE SCALE GENOMIC DNA]</scope>
    <source>
        <strain evidence="6 7">P1-1</strain>
    </source>
</reference>
<dbReference type="InterPro" id="IPR020846">
    <property type="entry name" value="MFS_dom"/>
</dbReference>
<dbReference type="RefSeq" id="WP_046509308.1">
    <property type="nucleotide sequence ID" value="NZ_LANI01000025.1"/>
</dbReference>
<feature type="transmembrane region" description="Helical" evidence="4">
    <location>
        <begin position="290"/>
        <end position="309"/>
    </location>
</feature>
<dbReference type="Gene3D" id="1.20.1250.20">
    <property type="entry name" value="MFS general substrate transporter like domains"/>
    <property type="match status" value="2"/>
</dbReference>
<dbReference type="InterPro" id="IPR036259">
    <property type="entry name" value="MFS_trans_sf"/>
</dbReference>
<keyword evidence="3 4" id="KW-0472">Membrane</keyword>
<evidence type="ECO:0000313" key="6">
    <source>
        <dbReference type="EMBL" id="KKJ75810.1"/>
    </source>
</evidence>
<dbReference type="PANTHER" id="PTHR11360:SF284">
    <property type="entry name" value="EG:103B4.3 PROTEIN-RELATED"/>
    <property type="match status" value="1"/>
</dbReference>
<evidence type="ECO:0000256" key="4">
    <source>
        <dbReference type="SAM" id="Phobius"/>
    </source>
</evidence>
<dbReference type="Pfam" id="PF07690">
    <property type="entry name" value="MFS_1"/>
    <property type="match status" value="1"/>
</dbReference>
<organism evidence="6 7">
    <name type="scientific">Kiloniella litopenaei</name>
    <dbReference type="NCBI Taxonomy" id="1549748"/>
    <lineage>
        <taxon>Bacteria</taxon>
        <taxon>Pseudomonadati</taxon>
        <taxon>Pseudomonadota</taxon>
        <taxon>Alphaproteobacteria</taxon>
        <taxon>Rhodospirillales</taxon>
        <taxon>Kiloniellaceae</taxon>
        <taxon>Kiloniella</taxon>
    </lineage>
</organism>
<feature type="transmembrane region" description="Helical" evidence="4">
    <location>
        <begin position="350"/>
        <end position="369"/>
    </location>
</feature>
<dbReference type="EMBL" id="LANI01000025">
    <property type="protein sequence ID" value="KKJ75810.1"/>
    <property type="molecule type" value="Genomic_DNA"/>
</dbReference>
<feature type="transmembrane region" description="Helical" evidence="4">
    <location>
        <begin position="83"/>
        <end position="100"/>
    </location>
</feature>
<dbReference type="STRING" id="1549748.WH95_16410"/>
<dbReference type="PROSITE" id="PS50850">
    <property type="entry name" value="MFS"/>
    <property type="match status" value="1"/>
</dbReference>
<feature type="transmembrane region" description="Helical" evidence="4">
    <location>
        <begin position="260"/>
        <end position="283"/>
    </location>
</feature>
<keyword evidence="2 4" id="KW-1133">Transmembrane helix</keyword>
<feature type="transmembrane region" description="Helical" evidence="4">
    <location>
        <begin position="143"/>
        <end position="162"/>
    </location>
</feature>
<dbReference type="PATRIC" id="fig|1549748.8.peg.2049"/>
<feature type="transmembrane region" description="Helical" evidence="4">
    <location>
        <begin position="52"/>
        <end position="71"/>
    </location>
</feature>
<evidence type="ECO:0000259" key="5">
    <source>
        <dbReference type="PROSITE" id="PS50850"/>
    </source>
</evidence>
<dbReference type="AlphaFoldDB" id="A0A0M2R722"/>
<feature type="transmembrane region" description="Helical" evidence="4">
    <location>
        <begin position="174"/>
        <end position="192"/>
    </location>
</feature>
<sequence length="412" mass="43968">MAISEKNIPSSRPIWVVLLSGCVVLCLAFGIRSSYGLFVKPISDELNWGREVLAFSLAIQNLLWGAAQPFAGMIADRYGAGRVLALSALIYAGGIILGVMDYSPIASHMGPGFFVGIGLSGTTFGVVLAVIGRSVAEEKRSLALGIATASASLGQFLIIPLGSSLLQSFGWQDALLILAGLLMLIIPAAYFLRGVSSAPQGLADSGLKNSDSMVDTLKEAARHRGYWLLIAGFFVCGFHLAFITVHFPSYAIDKGLAPEVGAWTLALVGLANIFGSYAAGALGGAYRKKYLLSGIYLARSAAILAFIFMPATTVSFLIFGFVMGLLWLSTVPLTSGLVAQIFGPKYMGTLFGFVFFSHQVGSFIGVWLGGILYDSTQSYDLVWWISIFLGVFAAVVHWPIADQPLRRFSQAT</sequence>
<dbReference type="CDD" id="cd17355">
    <property type="entry name" value="MFS_YcxA_like"/>
    <property type="match status" value="1"/>
</dbReference>
<feature type="transmembrane region" description="Helical" evidence="4">
    <location>
        <begin position="12"/>
        <end position="32"/>
    </location>
</feature>
<name>A0A0M2R722_9PROT</name>
<dbReference type="InterPro" id="IPR050327">
    <property type="entry name" value="Proton-linked_MCT"/>
</dbReference>
<gene>
    <name evidence="6" type="ORF">WH95_16410</name>
</gene>
<accession>A0A0M2R722</accession>
<comment type="caution">
    <text evidence="6">The sequence shown here is derived from an EMBL/GenBank/DDBJ whole genome shotgun (WGS) entry which is preliminary data.</text>
</comment>
<feature type="transmembrane region" description="Helical" evidence="4">
    <location>
        <begin position="381"/>
        <end position="400"/>
    </location>
</feature>
<proteinExistence type="predicted"/>
<dbReference type="OrthoDB" id="146345at2"/>
<feature type="domain" description="Major facilitator superfamily (MFS) profile" evidence="5">
    <location>
        <begin position="14"/>
        <end position="405"/>
    </location>
</feature>
<dbReference type="InterPro" id="IPR011701">
    <property type="entry name" value="MFS"/>
</dbReference>
<evidence type="ECO:0000313" key="7">
    <source>
        <dbReference type="Proteomes" id="UP000034491"/>
    </source>
</evidence>
<evidence type="ECO:0000256" key="1">
    <source>
        <dbReference type="ARBA" id="ARBA00022692"/>
    </source>
</evidence>
<dbReference type="SUPFAM" id="SSF103473">
    <property type="entry name" value="MFS general substrate transporter"/>
    <property type="match status" value="1"/>
</dbReference>
<protein>
    <submittedName>
        <fullName evidence="6">MFS transporter</fullName>
    </submittedName>
</protein>
<feature type="transmembrane region" description="Helical" evidence="4">
    <location>
        <begin position="112"/>
        <end position="131"/>
    </location>
</feature>
<keyword evidence="7" id="KW-1185">Reference proteome</keyword>
<dbReference type="Proteomes" id="UP000034491">
    <property type="component" value="Unassembled WGS sequence"/>
</dbReference>
<feature type="transmembrane region" description="Helical" evidence="4">
    <location>
        <begin position="315"/>
        <end position="338"/>
    </location>
</feature>
<evidence type="ECO:0000256" key="2">
    <source>
        <dbReference type="ARBA" id="ARBA00022989"/>
    </source>
</evidence>
<evidence type="ECO:0000256" key="3">
    <source>
        <dbReference type="ARBA" id="ARBA00023136"/>
    </source>
</evidence>
<dbReference type="GO" id="GO:0022857">
    <property type="term" value="F:transmembrane transporter activity"/>
    <property type="evidence" value="ECO:0007669"/>
    <property type="project" value="InterPro"/>
</dbReference>
<feature type="transmembrane region" description="Helical" evidence="4">
    <location>
        <begin position="226"/>
        <end position="248"/>
    </location>
</feature>
<dbReference type="PANTHER" id="PTHR11360">
    <property type="entry name" value="MONOCARBOXYLATE TRANSPORTER"/>
    <property type="match status" value="1"/>
</dbReference>
<keyword evidence="1 4" id="KW-0812">Transmembrane</keyword>